<dbReference type="PANTHER" id="PTHR39419">
    <property type="entry name" value="SLL0814 PROTEIN"/>
    <property type="match status" value="1"/>
</dbReference>
<organism evidence="2 3">
    <name type="scientific">Priestia koreensis</name>
    <dbReference type="NCBI Taxonomy" id="284581"/>
    <lineage>
        <taxon>Bacteria</taxon>
        <taxon>Bacillati</taxon>
        <taxon>Bacillota</taxon>
        <taxon>Bacilli</taxon>
        <taxon>Bacillales</taxon>
        <taxon>Bacillaceae</taxon>
        <taxon>Priestia</taxon>
    </lineage>
</organism>
<feature type="transmembrane region" description="Helical" evidence="1">
    <location>
        <begin position="56"/>
        <end position="81"/>
    </location>
</feature>
<evidence type="ECO:0000313" key="2">
    <source>
        <dbReference type="EMBL" id="KOO47608.1"/>
    </source>
</evidence>
<dbReference type="AlphaFoldDB" id="A0A0M0LAD5"/>
<accession>A0A0M0LAD5</accession>
<feature type="transmembrane region" description="Helical" evidence="1">
    <location>
        <begin position="31"/>
        <end position="49"/>
    </location>
</feature>
<evidence type="ECO:0008006" key="4">
    <source>
        <dbReference type="Google" id="ProtNLM"/>
    </source>
</evidence>
<dbReference type="Proteomes" id="UP000037558">
    <property type="component" value="Unassembled WGS sequence"/>
</dbReference>
<evidence type="ECO:0000313" key="3">
    <source>
        <dbReference type="Proteomes" id="UP000037558"/>
    </source>
</evidence>
<dbReference type="InterPro" id="IPR007354">
    <property type="entry name" value="CruF-like"/>
</dbReference>
<dbReference type="RefSeq" id="WP_053400519.1">
    <property type="nucleotide sequence ID" value="NZ_JAUKEN010000001.1"/>
</dbReference>
<dbReference type="OrthoDB" id="9811293at2"/>
<sequence>MANGVYRFFLIWYICGLLLVGFDILPPWLEWANAVFLYVSGLLAFIYLAKVYGKWLALGVSVFVMASSIFAEGLGVHYGLIFGQYHYEKDFGIQVYGVPLTIGTAWLMVVVTSRVIVRRMVPRAGWFFYTIMTSILAVMMDLMIDPVAYVIKEYWVWSGTGAYYGIPLQNFFGWFFVSAVIQTVLYLVLEKRPSVHSETWEKRMVVLYILIVSMFGFISLMEGLYMALLVTGIPLLVMMSLYAKGVKQIDLSNKESIL</sequence>
<keyword evidence="1" id="KW-0812">Transmembrane</keyword>
<keyword evidence="1" id="KW-0472">Membrane</keyword>
<feature type="transmembrane region" description="Helical" evidence="1">
    <location>
        <begin position="224"/>
        <end position="243"/>
    </location>
</feature>
<gene>
    <name evidence="2" type="ORF">AMD01_06110</name>
</gene>
<proteinExistence type="predicted"/>
<comment type="caution">
    <text evidence="2">The sequence shown here is derived from an EMBL/GenBank/DDBJ whole genome shotgun (WGS) entry which is preliminary data.</text>
</comment>
<feature type="transmembrane region" description="Helical" evidence="1">
    <location>
        <begin position="5"/>
        <end position="25"/>
    </location>
</feature>
<name>A0A0M0LAD5_9BACI</name>
<feature type="transmembrane region" description="Helical" evidence="1">
    <location>
        <begin position="126"/>
        <end position="151"/>
    </location>
</feature>
<dbReference type="PATRIC" id="fig|284581.3.peg.4622"/>
<dbReference type="EMBL" id="LILC01000007">
    <property type="protein sequence ID" value="KOO47608.1"/>
    <property type="molecule type" value="Genomic_DNA"/>
</dbReference>
<dbReference type="PANTHER" id="PTHR39419:SF1">
    <property type="entry name" value="SLL0814 PROTEIN"/>
    <property type="match status" value="1"/>
</dbReference>
<feature type="transmembrane region" description="Helical" evidence="1">
    <location>
        <begin position="201"/>
        <end position="218"/>
    </location>
</feature>
<keyword evidence="1" id="KW-1133">Transmembrane helix</keyword>
<protein>
    <recommendedName>
        <fullName evidence="4">Carotenoid biosynthesis protein</fullName>
    </recommendedName>
</protein>
<evidence type="ECO:0000256" key="1">
    <source>
        <dbReference type="SAM" id="Phobius"/>
    </source>
</evidence>
<reference evidence="3" key="1">
    <citation type="submission" date="2015-08" db="EMBL/GenBank/DDBJ databases">
        <title>Fjat-14210 dsm16467.</title>
        <authorList>
            <person name="Liu B."/>
            <person name="Wang J."/>
            <person name="Zhu Y."/>
            <person name="Liu G."/>
            <person name="Chen Q."/>
            <person name="Chen Z."/>
            <person name="Lan J."/>
            <person name="Che J."/>
            <person name="Ge C."/>
            <person name="Shi H."/>
            <person name="Pan Z."/>
            <person name="Liu X."/>
        </authorList>
    </citation>
    <scope>NUCLEOTIDE SEQUENCE [LARGE SCALE GENOMIC DNA]</scope>
    <source>
        <strain evidence="3">DSM 16467</strain>
    </source>
</reference>
<dbReference type="Pfam" id="PF04240">
    <property type="entry name" value="Caroten_synth"/>
    <property type="match status" value="1"/>
</dbReference>
<feature type="transmembrane region" description="Helical" evidence="1">
    <location>
        <begin position="93"/>
        <end position="117"/>
    </location>
</feature>
<feature type="transmembrane region" description="Helical" evidence="1">
    <location>
        <begin position="171"/>
        <end position="189"/>
    </location>
</feature>
<keyword evidence="3" id="KW-1185">Reference proteome</keyword>
<dbReference type="STRING" id="284581.AMD01_06110"/>